<keyword evidence="2" id="KW-1185">Reference proteome</keyword>
<name>A0A8S4SIZ1_9NEOP</name>
<gene>
    <name evidence="1" type="primary">jg2867</name>
    <name evidence="1" type="ORF">PAEG_LOCUS25703</name>
</gene>
<dbReference type="EMBL" id="CAKXAJ010026348">
    <property type="protein sequence ID" value="CAH2267129.1"/>
    <property type="molecule type" value="Genomic_DNA"/>
</dbReference>
<organism evidence="1 2">
    <name type="scientific">Pararge aegeria aegeria</name>
    <dbReference type="NCBI Taxonomy" id="348720"/>
    <lineage>
        <taxon>Eukaryota</taxon>
        <taxon>Metazoa</taxon>
        <taxon>Ecdysozoa</taxon>
        <taxon>Arthropoda</taxon>
        <taxon>Hexapoda</taxon>
        <taxon>Insecta</taxon>
        <taxon>Pterygota</taxon>
        <taxon>Neoptera</taxon>
        <taxon>Endopterygota</taxon>
        <taxon>Lepidoptera</taxon>
        <taxon>Glossata</taxon>
        <taxon>Ditrysia</taxon>
        <taxon>Papilionoidea</taxon>
        <taxon>Nymphalidae</taxon>
        <taxon>Satyrinae</taxon>
        <taxon>Satyrini</taxon>
        <taxon>Parargina</taxon>
        <taxon>Pararge</taxon>
    </lineage>
</organism>
<sequence length="288" mass="33013">MYYAEMPHYDESFFHDDSQNQRRNKRSYRVYKTGSNPLGFLESNDVIHVIEERGASVIKRNIRNIKHRGNRYKPATSTSQYLSHTKYTTPDILIDHCPRISVFDPKKLYDLRNNNIISPLSPCKSLDNLTLRQVKRNVPKDKIRNGISLQNLAHEENLKHYVSPVEDYLATGQEDVRNSYSVVEARRKPLQRRFSRSTAAPGVGVYRKISGDGAAANLNENDRSCLPILDQGFPNWAPRHPGALKKVQRCNARPPFCTNKIKKNMILYSSCTHGLSNRGHHTQLSQVV</sequence>
<reference evidence="1" key="1">
    <citation type="submission" date="2022-03" db="EMBL/GenBank/DDBJ databases">
        <authorList>
            <person name="Lindestad O."/>
        </authorList>
    </citation>
    <scope>NUCLEOTIDE SEQUENCE</scope>
</reference>
<dbReference type="AlphaFoldDB" id="A0A8S4SIZ1"/>
<evidence type="ECO:0000313" key="1">
    <source>
        <dbReference type="EMBL" id="CAH2267129.1"/>
    </source>
</evidence>
<comment type="caution">
    <text evidence="1">The sequence shown here is derived from an EMBL/GenBank/DDBJ whole genome shotgun (WGS) entry which is preliminary data.</text>
</comment>
<dbReference type="OrthoDB" id="25179at2759"/>
<proteinExistence type="predicted"/>
<evidence type="ECO:0000313" key="2">
    <source>
        <dbReference type="Proteomes" id="UP000838756"/>
    </source>
</evidence>
<protein>
    <submittedName>
        <fullName evidence="1">Jg2867 protein</fullName>
    </submittedName>
</protein>
<dbReference type="Proteomes" id="UP000838756">
    <property type="component" value="Unassembled WGS sequence"/>
</dbReference>
<accession>A0A8S4SIZ1</accession>